<feature type="compositionally biased region" description="Low complexity" evidence="1">
    <location>
        <begin position="156"/>
        <end position="165"/>
    </location>
</feature>
<evidence type="ECO:0000259" key="2">
    <source>
        <dbReference type="PROSITE" id="PS51840"/>
    </source>
</evidence>
<feature type="compositionally biased region" description="Low complexity" evidence="1">
    <location>
        <begin position="265"/>
        <end position="288"/>
    </location>
</feature>
<dbReference type="PANTHER" id="PTHR21456">
    <property type="entry name" value="FAMILY WITH SEQUENCE SIMILARITY 102"/>
    <property type="match status" value="1"/>
</dbReference>
<dbReference type="HOGENOM" id="CLU_019140_0_0_1"/>
<dbReference type="Pfam" id="PF10358">
    <property type="entry name" value="NT-C2"/>
    <property type="match status" value="1"/>
</dbReference>
<feature type="compositionally biased region" description="Polar residues" evidence="1">
    <location>
        <begin position="493"/>
        <end position="504"/>
    </location>
</feature>
<feature type="compositionally biased region" description="Polar residues" evidence="1">
    <location>
        <begin position="240"/>
        <end position="264"/>
    </location>
</feature>
<proteinExistence type="predicted"/>
<gene>
    <name evidence="3" type="ORF">JAAARDRAFT_210950</name>
</gene>
<feature type="compositionally biased region" description="Basic and acidic residues" evidence="1">
    <location>
        <begin position="114"/>
        <end position="155"/>
    </location>
</feature>
<dbReference type="PROSITE" id="PS51257">
    <property type="entry name" value="PROKAR_LIPOPROTEIN"/>
    <property type="match status" value="1"/>
</dbReference>
<dbReference type="Proteomes" id="UP000027265">
    <property type="component" value="Unassembled WGS sequence"/>
</dbReference>
<evidence type="ECO:0000313" key="3">
    <source>
        <dbReference type="EMBL" id="KDQ51638.1"/>
    </source>
</evidence>
<feature type="compositionally biased region" description="Gly residues" evidence="1">
    <location>
        <begin position="647"/>
        <end position="663"/>
    </location>
</feature>
<feature type="region of interest" description="Disordered" evidence="1">
    <location>
        <begin position="1"/>
        <end position="23"/>
    </location>
</feature>
<feature type="domain" description="C2 NT-type" evidence="2">
    <location>
        <begin position="62"/>
        <end position="406"/>
    </location>
</feature>
<feature type="region of interest" description="Disordered" evidence="1">
    <location>
        <begin position="540"/>
        <end position="664"/>
    </location>
</feature>
<feature type="compositionally biased region" description="Low complexity" evidence="1">
    <location>
        <begin position="633"/>
        <end position="646"/>
    </location>
</feature>
<dbReference type="InParanoid" id="A0A067P9N8"/>
<keyword evidence="4" id="KW-1185">Reference proteome</keyword>
<feature type="region of interest" description="Disordered" evidence="1">
    <location>
        <begin position="103"/>
        <end position="192"/>
    </location>
</feature>
<evidence type="ECO:0000313" key="4">
    <source>
        <dbReference type="Proteomes" id="UP000027265"/>
    </source>
</evidence>
<dbReference type="EMBL" id="KL197746">
    <property type="protein sequence ID" value="KDQ51638.1"/>
    <property type="molecule type" value="Genomic_DNA"/>
</dbReference>
<feature type="compositionally biased region" description="Gly residues" evidence="1">
    <location>
        <begin position="609"/>
        <end position="621"/>
    </location>
</feature>
<evidence type="ECO:0000256" key="1">
    <source>
        <dbReference type="SAM" id="MobiDB-lite"/>
    </source>
</evidence>
<feature type="region of interest" description="Disordered" evidence="1">
    <location>
        <begin position="485"/>
        <end position="511"/>
    </location>
</feature>
<dbReference type="PANTHER" id="PTHR21456:SF1">
    <property type="entry name" value="C2 NT-TYPE DOMAIN-CONTAINING PROTEIN"/>
    <property type="match status" value="1"/>
</dbReference>
<name>A0A067P9N8_9AGAM</name>
<feature type="compositionally biased region" description="Low complexity" evidence="1">
    <location>
        <begin position="566"/>
        <end position="575"/>
    </location>
</feature>
<feature type="compositionally biased region" description="Low complexity" evidence="1">
    <location>
        <begin position="598"/>
        <end position="608"/>
    </location>
</feature>
<protein>
    <recommendedName>
        <fullName evidence="2">C2 NT-type domain-containing protein</fullName>
    </recommendedName>
</protein>
<dbReference type="InterPro" id="IPR019448">
    <property type="entry name" value="NT-C2"/>
</dbReference>
<dbReference type="OrthoDB" id="3365224at2759"/>
<feature type="region of interest" description="Disordered" evidence="1">
    <location>
        <begin position="217"/>
        <end position="317"/>
    </location>
</feature>
<dbReference type="STRING" id="933084.A0A067P9N8"/>
<dbReference type="AlphaFoldDB" id="A0A067P9N8"/>
<feature type="compositionally biased region" description="Low complexity" evidence="1">
    <location>
        <begin position="1"/>
        <end position="20"/>
    </location>
</feature>
<feature type="compositionally biased region" description="Basic and acidic residues" evidence="1">
    <location>
        <begin position="576"/>
        <end position="597"/>
    </location>
</feature>
<reference evidence="4" key="1">
    <citation type="journal article" date="2014" name="Proc. Natl. Acad. Sci. U.S.A.">
        <title>Extensive sampling of basidiomycete genomes demonstrates inadequacy of the white-rot/brown-rot paradigm for wood decay fungi.</title>
        <authorList>
            <person name="Riley R."/>
            <person name="Salamov A.A."/>
            <person name="Brown D.W."/>
            <person name="Nagy L.G."/>
            <person name="Floudas D."/>
            <person name="Held B.W."/>
            <person name="Levasseur A."/>
            <person name="Lombard V."/>
            <person name="Morin E."/>
            <person name="Otillar R."/>
            <person name="Lindquist E.A."/>
            <person name="Sun H."/>
            <person name="LaButti K.M."/>
            <person name="Schmutz J."/>
            <person name="Jabbour D."/>
            <person name="Luo H."/>
            <person name="Baker S.E."/>
            <person name="Pisabarro A.G."/>
            <person name="Walton J.D."/>
            <person name="Blanchette R.A."/>
            <person name="Henrissat B."/>
            <person name="Martin F."/>
            <person name="Cullen D."/>
            <person name="Hibbett D.S."/>
            <person name="Grigoriev I.V."/>
        </authorList>
    </citation>
    <scope>NUCLEOTIDE SEQUENCE [LARGE SCALE GENOMIC DNA]</scope>
    <source>
        <strain evidence="4">MUCL 33604</strain>
    </source>
</reference>
<dbReference type="InterPro" id="IPR039931">
    <property type="entry name" value="EEIG1/2-like"/>
</dbReference>
<organism evidence="3 4">
    <name type="scientific">Jaapia argillacea MUCL 33604</name>
    <dbReference type="NCBI Taxonomy" id="933084"/>
    <lineage>
        <taxon>Eukaryota</taxon>
        <taxon>Fungi</taxon>
        <taxon>Dikarya</taxon>
        <taxon>Basidiomycota</taxon>
        <taxon>Agaricomycotina</taxon>
        <taxon>Agaricomycetes</taxon>
        <taxon>Agaricomycetidae</taxon>
        <taxon>Jaapiales</taxon>
        <taxon>Jaapiaceae</taxon>
        <taxon>Jaapia</taxon>
    </lineage>
</organism>
<feature type="compositionally biased region" description="Polar residues" evidence="1">
    <location>
        <begin position="295"/>
        <end position="309"/>
    </location>
</feature>
<accession>A0A067P9N8</accession>
<sequence>MPAKTTAANPSMNTSSSSASCHTHIPLPSAYSNGISTPTVTPTPSNTTNTTTTTAQTLRTHLHHLLPKHTQFNVSITIHQLSSVPYVHGEFGVKWKFSDVVSSGGGLLGRIRGKRVDGDKDKGKGKEKAGGDGLEIRIHDENGYQQEQEHEHEHSSPSSSRSYPLPSSPSPYAHQPHGSKSQGTVYVLSSPHTPSHPYSDYINTELLVGNNAKRGPYAFGTGPPSPMTPLTAIHGGSGSAFPSSSRIPSTNGTRVNTPSISHPNLLSTLSSSFTSSHHPPSSSSHPSTQVPPSPRQTKSEISYSSTRGSTPYVPLESHSSKWEFPLNVVVEMGVGKENELEGCEVRFGVRQRVIANDPNNNPSNPRLGHIVLNLAEYVDKGPVTRNYLLRESKVNAVLKLTTHVTYLSGYTLYIAPPLKKGEIMAGVKGLLKGEGDAYRSPPWLRGLVEAYGEDADADAELALGRGARPVRRRGISQSGLGLGLAGGVGRSGANTPSGRTTPASSIPFPPFEFSRISEARGPRTTEALIEALFNPVPSLSPTHNPFTYYVGEGDGDESSSGGSGSSSGSWGTSESSGREGDGESGRNRAEREVDSSDGHSVFTSTTGTGSAGCGAVGGGDAGTQVKKRVRLLSMKSMKSGRSVSSSVGGGGDDGTGGGEGAEGVGKKWWRRFGFGGGSGEVHGQSNAELKA</sequence>
<dbReference type="PROSITE" id="PS51840">
    <property type="entry name" value="C2_NT"/>
    <property type="match status" value="1"/>
</dbReference>